<comment type="caution">
    <text evidence="1">The sequence shown here is derived from an EMBL/GenBank/DDBJ whole genome shotgun (WGS) entry which is preliminary data.</text>
</comment>
<name>A0A8X6W572_TRICX</name>
<sequence length="94" mass="10740">MNQRFTSVDTHNVRIWSLENPHEVLEPKLNVFCAISRRKVFGPFVFGEPIVTDSAYLDALQLCLFPQLEEKNKIISFSSKMMHRLTGISQCAIG</sequence>
<organism evidence="1 2">
    <name type="scientific">Trichonephila clavipes</name>
    <name type="common">Golden silk orbweaver</name>
    <name type="synonym">Nephila clavipes</name>
    <dbReference type="NCBI Taxonomy" id="2585209"/>
    <lineage>
        <taxon>Eukaryota</taxon>
        <taxon>Metazoa</taxon>
        <taxon>Ecdysozoa</taxon>
        <taxon>Arthropoda</taxon>
        <taxon>Chelicerata</taxon>
        <taxon>Arachnida</taxon>
        <taxon>Araneae</taxon>
        <taxon>Araneomorphae</taxon>
        <taxon>Entelegynae</taxon>
        <taxon>Araneoidea</taxon>
        <taxon>Nephilidae</taxon>
        <taxon>Trichonephila</taxon>
    </lineage>
</organism>
<dbReference type="Proteomes" id="UP000887159">
    <property type="component" value="Unassembled WGS sequence"/>
</dbReference>
<reference evidence="1" key="1">
    <citation type="submission" date="2020-08" db="EMBL/GenBank/DDBJ databases">
        <title>Multicomponent nature underlies the extraordinary mechanical properties of spider dragline silk.</title>
        <authorList>
            <person name="Kono N."/>
            <person name="Nakamura H."/>
            <person name="Mori M."/>
            <person name="Yoshida Y."/>
            <person name="Ohtoshi R."/>
            <person name="Malay A.D."/>
            <person name="Moran D.A.P."/>
            <person name="Tomita M."/>
            <person name="Numata K."/>
            <person name="Arakawa K."/>
        </authorList>
    </citation>
    <scope>NUCLEOTIDE SEQUENCE</scope>
</reference>
<dbReference type="EMBL" id="BMAU01021383">
    <property type="protein sequence ID" value="GFY28071.1"/>
    <property type="molecule type" value="Genomic_DNA"/>
</dbReference>
<proteinExistence type="predicted"/>
<evidence type="ECO:0000313" key="2">
    <source>
        <dbReference type="Proteomes" id="UP000887159"/>
    </source>
</evidence>
<accession>A0A8X6W572</accession>
<protein>
    <submittedName>
        <fullName evidence="1">Uncharacterized protein</fullName>
    </submittedName>
</protein>
<gene>
    <name evidence="1" type="primary">g.48693</name>
    <name evidence="1" type="ORF">TNCV_4394051</name>
</gene>
<evidence type="ECO:0000313" key="1">
    <source>
        <dbReference type="EMBL" id="GFY28071.1"/>
    </source>
</evidence>
<keyword evidence="2" id="KW-1185">Reference proteome</keyword>
<dbReference type="AlphaFoldDB" id="A0A8X6W572"/>